<sequence length="52" mass="5938">MHRIERPYAVSKGNIALVFIWFINFSNPLLYTPFSFVRLLIKLMGGCVHGVA</sequence>
<gene>
    <name evidence="2" type="ORF">BDV39DRAFT_166620</name>
</gene>
<keyword evidence="3" id="KW-1185">Reference proteome</keyword>
<protein>
    <submittedName>
        <fullName evidence="2">Uncharacterized protein</fullName>
    </submittedName>
</protein>
<evidence type="ECO:0000313" key="2">
    <source>
        <dbReference type="EMBL" id="KAE8333265.1"/>
    </source>
</evidence>
<dbReference type="AlphaFoldDB" id="A0A5N6XJ37"/>
<evidence type="ECO:0000256" key="1">
    <source>
        <dbReference type="SAM" id="Phobius"/>
    </source>
</evidence>
<feature type="transmembrane region" description="Helical" evidence="1">
    <location>
        <begin position="15"/>
        <end position="34"/>
    </location>
</feature>
<keyword evidence="1" id="KW-1133">Transmembrane helix</keyword>
<proteinExistence type="predicted"/>
<keyword evidence="1" id="KW-0812">Transmembrane</keyword>
<keyword evidence="1" id="KW-0472">Membrane</keyword>
<dbReference type="Proteomes" id="UP000325945">
    <property type="component" value="Unassembled WGS sequence"/>
</dbReference>
<reference evidence="3" key="1">
    <citation type="submission" date="2019-04" db="EMBL/GenBank/DDBJ databases">
        <title>Friends and foes A comparative genomics studyof 23 Aspergillus species from section Flavi.</title>
        <authorList>
            <consortium name="DOE Joint Genome Institute"/>
            <person name="Kjaerbolling I."/>
            <person name="Vesth T."/>
            <person name="Frisvad J.C."/>
            <person name="Nybo J.L."/>
            <person name="Theobald S."/>
            <person name="Kildgaard S."/>
            <person name="Isbrandt T."/>
            <person name="Kuo A."/>
            <person name="Sato A."/>
            <person name="Lyhne E.K."/>
            <person name="Kogle M.E."/>
            <person name="Wiebenga A."/>
            <person name="Kun R.S."/>
            <person name="Lubbers R.J."/>
            <person name="Makela M.R."/>
            <person name="Barry K."/>
            <person name="Chovatia M."/>
            <person name="Clum A."/>
            <person name="Daum C."/>
            <person name="Haridas S."/>
            <person name="He G."/>
            <person name="LaButti K."/>
            <person name="Lipzen A."/>
            <person name="Mondo S."/>
            <person name="Riley R."/>
            <person name="Salamov A."/>
            <person name="Simmons B.A."/>
            <person name="Magnuson J.K."/>
            <person name="Henrissat B."/>
            <person name="Mortensen U.H."/>
            <person name="Larsen T.O."/>
            <person name="Devries R.P."/>
            <person name="Grigoriev I.V."/>
            <person name="Machida M."/>
            <person name="Baker S.E."/>
            <person name="Andersen M.R."/>
        </authorList>
    </citation>
    <scope>NUCLEOTIDE SEQUENCE [LARGE SCALE GENOMIC DNA]</scope>
    <source>
        <strain evidence="3">CBS 130017</strain>
    </source>
</reference>
<accession>A0A5N6XJ37</accession>
<dbReference type="EMBL" id="ML741763">
    <property type="protein sequence ID" value="KAE8333265.1"/>
    <property type="molecule type" value="Genomic_DNA"/>
</dbReference>
<organism evidence="2 3">
    <name type="scientific">Aspergillus sergii</name>
    <dbReference type="NCBI Taxonomy" id="1034303"/>
    <lineage>
        <taxon>Eukaryota</taxon>
        <taxon>Fungi</taxon>
        <taxon>Dikarya</taxon>
        <taxon>Ascomycota</taxon>
        <taxon>Pezizomycotina</taxon>
        <taxon>Eurotiomycetes</taxon>
        <taxon>Eurotiomycetidae</taxon>
        <taxon>Eurotiales</taxon>
        <taxon>Aspergillaceae</taxon>
        <taxon>Aspergillus</taxon>
        <taxon>Aspergillus subgen. Circumdati</taxon>
    </lineage>
</organism>
<name>A0A5N6XJ37_9EURO</name>
<evidence type="ECO:0000313" key="3">
    <source>
        <dbReference type="Proteomes" id="UP000325945"/>
    </source>
</evidence>